<evidence type="ECO:0000256" key="1">
    <source>
        <dbReference type="SAM" id="SignalP"/>
    </source>
</evidence>
<reference evidence="2 3" key="1">
    <citation type="submission" date="2020-12" db="EMBL/GenBank/DDBJ databases">
        <title>Geomonas sp. Red259, isolated from paddy soil.</title>
        <authorList>
            <person name="Xu Z."/>
            <person name="Zhang Z."/>
            <person name="Masuda Y."/>
            <person name="Itoh H."/>
            <person name="Senoo K."/>
        </authorList>
    </citation>
    <scope>NUCLEOTIDE SEQUENCE [LARGE SCALE GENOMIC DNA]</scope>
    <source>
        <strain evidence="2 3">Red259</strain>
    </source>
</reference>
<protein>
    <recommendedName>
        <fullName evidence="4">DUF5666 domain-containing protein</fullName>
    </recommendedName>
</protein>
<proteinExistence type="predicted"/>
<evidence type="ECO:0008006" key="4">
    <source>
        <dbReference type="Google" id="ProtNLM"/>
    </source>
</evidence>
<dbReference type="EMBL" id="JAEMHK010000012">
    <property type="protein sequence ID" value="MBJ6801594.1"/>
    <property type="molecule type" value="Genomic_DNA"/>
</dbReference>
<evidence type="ECO:0000313" key="2">
    <source>
        <dbReference type="EMBL" id="MBJ6801594.1"/>
    </source>
</evidence>
<feature type="chain" id="PRO_5046384546" description="DUF5666 domain-containing protein" evidence="1">
    <location>
        <begin position="21"/>
        <end position="95"/>
    </location>
</feature>
<organism evidence="2 3">
    <name type="scientific">Geomonas propionica</name>
    <dbReference type="NCBI Taxonomy" id="2798582"/>
    <lineage>
        <taxon>Bacteria</taxon>
        <taxon>Pseudomonadati</taxon>
        <taxon>Thermodesulfobacteriota</taxon>
        <taxon>Desulfuromonadia</taxon>
        <taxon>Geobacterales</taxon>
        <taxon>Geobacteraceae</taxon>
        <taxon>Geomonas</taxon>
    </lineage>
</organism>
<dbReference type="Proteomes" id="UP000641025">
    <property type="component" value="Unassembled WGS sequence"/>
</dbReference>
<dbReference type="RefSeq" id="WP_199396089.1">
    <property type="nucleotide sequence ID" value="NZ_JAEMHK010000012.1"/>
</dbReference>
<gene>
    <name evidence="2" type="ORF">JFN90_15795</name>
</gene>
<feature type="signal peptide" evidence="1">
    <location>
        <begin position="1"/>
        <end position="20"/>
    </location>
</feature>
<evidence type="ECO:0000313" key="3">
    <source>
        <dbReference type="Proteomes" id="UP000641025"/>
    </source>
</evidence>
<accession>A0ABS0YUK1</accession>
<sequence>MKLIAALTGITLLAASTVYAAPKSYQVTGPVLEVKDDMIVVQKGSEKWQIAKDKDTKVTGDVKVGSKVTIMYTMKAASIEAKDGAAKPEKKEKKK</sequence>
<keyword evidence="3" id="KW-1185">Reference proteome</keyword>
<keyword evidence="1" id="KW-0732">Signal</keyword>
<comment type="caution">
    <text evidence="2">The sequence shown here is derived from an EMBL/GenBank/DDBJ whole genome shotgun (WGS) entry which is preliminary data.</text>
</comment>
<name>A0ABS0YUK1_9BACT</name>